<keyword evidence="2" id="KW-0809">Transit peptide</keyword>
<accession>A0AAV5AF60</accession>
<dbReference type="Gene3D" id="3.30.1360.120">
    <property type="entry name" value="Probable tRNA modification gtpase trme, domain 1"/>
    <property type="match status" value="1"/>
</dbReference>
<organism evidence="6 7">
    <name type="scientific">Clathrus columnatus</name>
    <dbReference type="NCBI Taxonomy" id="1419009"/>
    <lineage>
        <taxon>Eukaryota</taxon>
        <taxon>Fungi</taxon>
        <taxon>Dikarya</taxon>
        <taxon>Basidiomycota</taxon>
        <taxon>Agaricomycotina</taxon>
        <taxon>Agaricomycetes</taxon>
        <taxon>Phallomycetidae</taxon>
        <taxon>Phallales</taxon>
        <taxon>Clathraceae</taxon>
        <taxon>Clathrus</taxon>
    </lineage>
</organism>
<dbReference type="InterPro" id="IPR057460">
    <property type="entry name" value="CAF17_C"/>
</dbReference>
<dbReference type="Proteomes" id="UP001050691">
    <property type="component" value="Unassembled WGS sequence"/>
</dbReference>
<sequence>MSFNRCARIHHRAFLSITGPHSTQFLHGILSTGPPQSSPRGGFFTAFLHAQGRVLYDAFVYRHPSNDDGYLIEFDSRPSQAPPLLSLLKRYILRSKVKITDVSDEWDVWAAWGDGNNNEVSDRKWRWSRSGAVEPLWESEEWPWGGVEDRLLIRDRRAYGMGRRRVISKGLKPPESANHDVVSYADYTLHRVERCIPEGIDDITPLQAFPMESNLDIMGGLDFRKGCYVGQELTVRVYHTGIIRKRIYPIILEHINAAGVESNNITALSPGMDIITVQSGESREVARPRPSGKLLTTVGNRGLALLRMEQVEGPNRSSFSLNTDKSWRLTPFRPSHWPPPENPTS</sequence>
<dbReference type="NCBIfam" id="TIGR03317">
    <property type="entry name" value="ygfZ_signature"/>
    <property type="match status" value="1"/>
</dbReference>
<dbReference type="InterPro" id="IPR045179">
    <property type="entry name" value="YgfZ/GcvT"/>
</dbReference>
<gene>
    <name evidence="6" type="ORF">Clacol_005566</name>
</gene>
<dbReference type="GO" id="GO:0005759">
    <property type="term" value="C:mitochondrial matrix"/>
    <property type="evidence" value="ECO:0007669"/>
    <property type="project" value="TreeGrafter"/>
</dbReference>
<evidence type="ECO:0000313" key="6">
    <source>
        <dbReference type="EMBL" id="GJJ11334.1"/>
    </source>
</evidence>
<dbReference type="PANTHER" id="PTHR22602">
    <property type="entry name" value="TRANSFERASE CAF17, MITOCHONDRIAL-RELATED"/>
    <property type="match status" value="1"/>
</dbReference>
<reference evidence="6" key="1">
    <citation type="submission" date="2021-10" db="EMBL/GenBank/DDBJ databases">
        <title>De novo Genome Assembly of Clathrus columnatus (Basidiomycota, Fungi) Using Illumina and Nanopore Sequence Data.</title>
        <authorList>
            <person name="Ogiso-Tanaka E."/>
            <person name="Itagaki H."/>
            <person name="Hosoya T."/>
            <person name="Hosaka K."/>
        </authorList>
    </citation>
    <scope>NUCLEOTIDE SEQUENCE</scope>
    <source>
        <strain evidence="6">MO-923</strain>
    </source>
</reference>
<evidence type="ECO:0000256" key="3">
    <source>
        <dbReference type="ARBA" id="ARBA00023128"/>
    </source>
</evidence>
<comment type="caution">
    <text evidence="6">The sequence shown here is derived from an EMBL/GenBank/DDBJ whole genome shotgun (WGS) entry which is preliminary data.</text>
</comment>
<feature type="domain" description="CAF17 C-terminal" evidence="5">
    <location>
        <begin position="244"/>
        <end position="338"/>
    </location>
</feature>
<dbReference type="PANTHER" id="PTHR22602:SF0">
    <property type="entry name" value="TRANSFERASE CAF17, MITOCHONDRIAL-RELATED"/>
    <property type="match status" value="1"/>
</dbReference>
<evidence type="ECO:0000259" key="5">
    <source>
        <dbReference type="Pfam" id="PF25455"/>
    </source>
</evidence>
<proteinExistence type="inferred from homology"/>
<dbReference type="GO" id="GO:0016226">
    <property type="term" value="P:iron-sulfur cluster assembly"/>
    <property type="evidence" value="ECO:0007669"/>
    <property type="project" value="TreeGrafter"/>
</dbReference>
<comment type="similarity">
    <text evidence="4">Belongs to the GcvT family. CAF17/IBA57 subfamily.</text>
</comment>
<evidence type="ECO:0000256" key="1">
    <source>
        <dbReference type="ARBA" id="ARBA00004173"/>
    </source>
</evidence>
<evidence type="ECO:0000256" key="4">
    <source>
        <dbReference type="ARBA" id="ARBA00093447"/>
    </source>
</evidence>
<keyword evidence="7" id="KW-1185">Reference proteome</keyword>
<name>A0AAV5AF60_9AGAM</name>
<dbReference type="AlphaFoldDB" id="A0AAV5AF60"/>
<evidence type="ECO:0000256" key="2">
    <source>
        <dbReference type="ARBA" id="ARBA00022946"/>
    </source>
</evidence>
<dbReference type="InterPro" id="IPR027266">
    <property type="entry name" value="TrmE/GcvT-like"/>
</dbReference>
<dbReference type="SUPFAM" id="SSF103025">
    <property type="entry name" value="Folate-binding domain"/>
    <property type="match status" value="1"/>
</dbReference>
<comment type="subcellular location">
    <subcellularLocation>
        <location evidence="1">Mitochondrion</location>
    </subcellularLocation>
</comment>
<keyword evidence="3" id="KW-0496">Mitochondrion</keyword>
<dbReference type="Pfam" id="PF25455">
    <property type="entry name" value="Beta-barrel_CAF17_C"/>
    <property type="match status" value="1"/>
</dbReference>
<dbReference type="EMBL" id="BPWL01000006">
    <property type="protein sequence ID" value="GJJ11334.1"/>
    <property type="molecule type" value="Genomic_DNA"/>
</dbReference>
<evidence type="ECO:0000313" key="7">
    <source>
        <dbReference type="Proteomes" id="UP001050691"/>
    </source>
</evidence>
<protein>
    <recommendedName>
        <fullName evidence="5">CAF17 C-terminal domain-containing protein</fullName>
    </recommendedName>
</protein>
<dbReference type="InterPro" id="IPR017703">
    <property type="entry name" value="YgfZ/GCV_T_CS"/>
</dbReference>